<dbReference type="GO" id="GO:0016747">
    <property type="term" value="F:acyltransferase activity, transferring groups other than amino-acyl groups"/>
    <property type="evidence" value="ECO:0007669"/>
    <property type="project" value="InterPro"/>
</dbReference>
<protein>
    <submittedName>
        <fullName evidence="5">GNAT family N-acetyltransferase</fullName>
    </submittedName>
</protein>
<evidence type="ECO:0000313" key="5">
    <source>
        <dbReference type="EMBL" id="TGN86082.1"/>
    </source>
</evidence>
<dbReference type="PROSITE" id="PS51186">
    <property type="entry name" value="GNAT"/>
    <property type="match status" value="1"/>
</dbReference>
<dbReference type="PANTHER" id="PTHR43877">
    <property type="entry name" value="AMINOALKYLPHOSPHONATE N-ACETYLTRANSFERASE-RELATED-RELATED"/>
    <property type="match status" value="1"/>
</dbReference>
<dbReference type="SUPFAM" id="SSF55729">
    <property type="entry name" value="Acyl-CoA N-acyltransferases (Nat)"/>
    <property type="match status" value="1"/>
</dbReference>
<dbReference type="RefSeq" id="WP_135790614.1">
    <property type="nucleotide sequence ID" value="NZ_BNBQ01000001.1"/>
</dbReference>
<keyword evidence="2" id="KW-0012">Acyltransferase</keyword>
<name>A0A4Z1DQP7_STRGP</name>
<dbReference type="AlphaFoldDB" id="A0A4Z1DQP7"/>
<comment type="caution">
    <text evidence="5">The sequence shown here is derived from an EMBL/GenBank/DDBJ whole genome shotgun (WGS) entry which is preliminary data.</text>
</comment>
<dbReference type="InterPro" id="IPR016181">
    <property type="entry name" value="Acyl_CoA_acyltransferase"/>
</dbReference>
<dbReference type="InterPro" id="IPR050832">
    <property type="entry name" value="Bact_Acetyltransf"/>
</dbReference>
<dbReference type="InterPro" id="IPR000182">
    <property type="entry name" value="GNAT_dom"/>
</dbReference>
<dbReference type="GeneID" id="91528677"/>
<evidence type="ECO:0000256" key="3">
    <source>
        <dbReference type="SAM" id="MobiDB-lite"/>
    </source>
</evidence>
<feature type="compositionally biased region" description="Basic and acidic residues" evidence="3">
    <location>
        <begin position="136"/>
        <end position="148"/>
    </location>
</feature>
<organism evidence="5 6">
    <name type="scientific">Streptomyces griseoluteus</name>
    <dbReference type="NCBI Taxonomy" id="29306"/>
    <lineage>
        <taxon>Bacteria</taxon>
        <taxon>Bacillati</taxon>
        <taxon>Actinomycetota</taxon>
        <taxon>Actinomycetes</taxon>
        <taxon>Kitasatosporales</taxon>
        <taxon>Streptomycetaceae</taxon>
        <taxon>Streptomyces</taxon>
    </lineage>
</organism>
<keyword evidence="6" id="KW-1185">Reference proteome</keyword>
<dbReference type="Gene3D" id="3.40.630.30">
    <property type="match status" value="1"/>
</dbReference>
<dbReference type="Proteomes" id="UP000298513">
    <property type="component" value="Unassembled WGS sequence"/>
</dbReference>
<keyword evidence="1 5" id="KW-0808">Transferase</keyword>
<evidence type="ECO:0000256" key="1">
    <source>
        <dbReference type="ARBA" id="ARBA00022679"/>
    </source>
</evidence>
<gene>
    <name evidence="5" type="ORF">E5082_08345</name>
</gene>
<dbReference type="EMBL" id="SRRU01000002">
    <property type="protein sequence ID" value="TGN86082.1"/>
    <property type="molecule type" value="Genomic_DNA"/>
</dbReference>
<feature type="region of interest" description="Disordered" evidence="3">
    <location>
        <begin position="162"/>
        <end position="181"/>
    </location>
</feature>
<evidence type="ECO:0000313" key="6">
    <source>
        <dbReference type="Proteomes" id="UP000298513"/>
    </source>
</evidence>
<sequence length="181" mass="20007">MIRPAGPGEAEAVAALHARARATYYPDGLPRLDVDWTDAWRGSIERPDGEVLCGVRDGEIVAVASFRTPEGEPADTVKLYQFHVSPDRWRAGLGSALHAACVERWLAGGRRTAVLDVHVDNRRAQAFYARQGWAPDPEHPPAEDDHHLSLRWTPPGEWTKLLERSCTGRRESPSGTSGREP</sequence>
<proteinExistence type="predicted"/>
<feature type="domain" description="N-acetyltransferase" evidence="4">
    <location>
        <begin position="1"/>
        <end position="155"/>
    </location>
</feature>
<feature type="compositionally biased region" description="Basic and acidic residues" evidence="3">
    <location>
        <begin position="162"/>
        <end position="172"/>
    </location>
</feature>
<reference evidence="5 6" key="1">
    <citation type="submission" date="2019-04" db="EMBL/GenBank/DDBJ databases">
        <title>Streptomyces sp. nov. Bv016 isolated from bark of Buahinia variegata.</title>
        <authorList>
            <person name="Kanchanasin P."/>
            <person name="Tanasupawat S."/>
            <person name="Yuki M."/>
            <person name="Kudo T."/>
        </authorList>
    </citation>
    <scope>NUCLEOTIDE SEQUENCE [LARGE SCALE GENOMIC DNA]</scope>
    <source>
        <strain evidence="5 6">JCM 4765</strain>
    </source>
</reference>
<accession>A0A4Z1DQP7</accession>
<evidence type="ECO:0000256" key="2">
    <source>
        <dbReference type="ARBA" id="ARBA00023315"/>
    </source>
</evidence>
<dbReference type="CDD" id="cd04301">
    <property type="entry name" value="NAT_SF"/>
    <property type="match status" value="1"/>
</dbReference>
<feature type="region of interest" description="Disordered" evidence="3">
    <location>
        <begin position="131"/>
        <end position="153"/>
    </location>
</feature>
<evidence type="ECO:0000259" key="4">
    <source>
        <dbReference type="PROSITE" id="PS51186"/>
    </source>
</evidence>
<dbReference type="Pfam" id="PF00583">
    <property type="entry name" value="Acetyltransf_1"/>
    <property type="match status" value="1"/>
</dbReference>